<gene>
    <name evidence="1" type="ORF">SAMN04490201_3409</name>
</gene>
<proteinExistence type="predicted"/>
<dbReference type="EMBL" id="LT629795">
    <property type="protein sequence ID" value="SDU64376.1"/>
    <property type="molecule type" value="Genomic_DNA"/>
</dbReference>
<accession>A0ABY0VYW7</accession>
<protein>
    <submittedName>
        <fullName evidence="1">Uncharacterized protein</fullName>
    </submittedName>
</protein>
<organism evidence="1 2">
    <name type="scientific">Pseudomonas psychrophila</name>
    <dbReference type="NCBI Taxonomy" id="122355"/>
    <lineage>
        <taxon>Bacteria</taxon>
        <taxon>Pseudomonadati</taxon>
        <taxon>Pseudomonadota</taxon>
        <taxon>Gammaproteobacteria</taxon>
        <taxon>Pseudomonadales</taxon>
        <taxon>Pseudomonadaceae</taxon>
        <taxon>Pseudomonas</taxon>
    </lineage>
</organism>
<dbReference type="Proteomes" id="UP000182058">
    <property type="component" value="Chromosome I"/>
</dbReference>
<evidence type="ECO:0000313" key="2">
    <source>
        <dbReference type="Proteomes" id="UP000182058"/>
    </source>
</evidence>
<name>A0ABY0VYW7_9PSED</name>
<keyword evidence="2" id="KW-1185">Reference proteome</keyword>
<reference evidence="1 2" key="1">
    <citation type="submission" date="2016-10" db="EMBL/GenBank/DDBJ databases">
        <authorList>
            <person name="Varghese N."/>
            <person name="Submissions S."/>
        </authorList>
    </citation>
    <scope>NUCLEOTIDE SEQUENCE [LARGE SCALE GENOMIC DNA]</scope>
    <source>
        <strain evidence="1 2">BS3667</strain>
    </source>
</reference>
<evidence type="ECO:0000313" key="1">
    <source>
        <dbReference type="EMBL" id="SDU64376.1"/>
    </source>
</evidence>
<sequence>MIAISKSRRTNNSLIYNQGRLMTNVSGRGWMWAYRKMRSLLCPRLSSAYRATLYVLRGDTGVFYNTLTHQKIRIRK</sequence>